<dbReference type="Pfam" id="PF04229">
    <property type="entry name" value="GrpB"/>
    <property type="match status" value="1"/>
</dbReference>
<organism evidence="1 2">
    <name type="scientific">Saccharopolyspora hirsuta</name>
    <dbReference type="NCBI Taxonomy" id="1837"/>
    <lineage>
        <taxon>Bacteria</taxon>
        <taxon>Bacillati</taxon>
        <taxon>Actinomycetota</taxon>
        <taxon>Actinomycetes</taxon>
        <taxon>Pseudonocardiales</taxon>
        <taxon>Pseudonocardiaceae</taxon>
        <taxon>Saccharopolyspora</taxon>
    </lineage>
</organism>
<dbReference type="PANTHER" id="PTHR34822">
    <property type="entry name" value="GRPB DOMAIN PROTEIN (AFU_ORTHOLOGUE AFUA_1G01530)"/>
    <property type="match status" value="1"/>
</dbReference>
<dbReference type="EMBL" id="VWPH01000001">
    <property type="protein sequence ID" value="KAA5837912.1"/>
    <property type="molecule type" value="Genomic_DNA"/>
</dbReference>
<dbReference type="SUPFAM" id="SSF81301">
    <property type="entry name" value="Nucleotidyltransferase"/>
    <property type="match status" value="1"/>
</dbReference>
<dbReference type="RefSeq" id="WP_150064417.1">
    <property type="nucleotide sequence ID" value="NZ_VWPH01000001.1"/>
</dbReference>
<evidence type="ECO:0000313" key="2">
    <source>
        <dbReference type="Proteomes" id="UP000323946"/>
    </source>
</evidence>
<proteinExistence type="predicted"/>
<name>A0A5M7C7D4_SACHI</name>
<protein>
    <submittedName>
        <fullName evidence="1">GrpB family protein</fullName>
    </submittedName>
</protein>
<dbReference type="InterPro" id="IPR043519">
    <property type="entry name" value="NT_sf"/>
</dbReference>
<reference evidence="1 2" key="1">
    <citation type="submission" date="2019-09" db="EMBL/GenBank/DDBJ databases">
        <title>Draft genome sequence of the thermophilic Saccharopolyspora hirsuta VKM Ac-666T.</title>
        <authorList>
            <person name="Lobastova T.G."/>
            <person name="Fokina V."/>
            <person name="Bragin E.Y."/>
            <person name="Shtratnikova V.Y."/>
            <person name="Starodumova I.P."/>
            <person name="Tarlachkov S.V."/>
            <person name="Donova M.V."/>
        </authorList>
    </citation>
    <scope>NUCLEOTIDE SEQUENCE [LARGE SCALE GENOMIC DNA]</scope>
    <source>
        <strain evidence="1 2">VKM Ac-666</strain>
    </source>
</reference>
<dbReference type="AlphaFoldDB" id="A0A5M7C7D4"/>
<gene>
    <name evidence="1" type="ORF">F1721_00025</name>
</gene>
<dbReference type="OrthoDB" id="9799092at2"/>
<comment type="caution">
    <text evidence="1">The sequence shown here is derived from an EMBL/GenBank/DDBJ whole genome shotgun (WGS) entry which is preliminary data.</text>
</comment>
<dbReference type="Proteomes" id="UP000323946">
    <property type="component" value="Unassembled WGS sequence"/>
</dbReference>
<sequence>MSNAEQADRDYLRVVTVGELIPHDDTITLADYDPDWPRLFQREADRVRAALGDTALRVEHVGSTAVPGLPAKPIIDLVLVVPNSADEQSYLPALESVGYVLRIREPDWCEHRVLKGPDTAVNLHVFSSGEPEIDRMLRFRDRLRASAADRDHYARTKRELAQRVWRYVQDYADAKTAVVEEIMSRCG</sequence>
<dbReference type="PANTHER" id="PTHR34822:SF1">
    <property type="entry name" value="GRPB FAMILY PROTEIN"/>
    <property type="match status" value="1"/>
</dbReference>
<accession>A0A5M7C7D4</accession>
<dbReference type="InterPro" id="IPR007344">
    <property type="entry name" value="GrpB/CoaE"/>
</dbReference>
<dbReference type="Gene3D" id="3.30.460.10">
    <property type="entry name" value="Beta Polymerase, domain 2"/>
    <property type="match status" value="1"/>
</dbReference>
<dbReference type="SMR" id="A0A5M7C7D4"/>
<evidence type="ECO:0000313" key="1">
    <source>
        <dbReference type="EMBL" id="KAA5837912.1"/>
    </source>
</evidence>
<keyword evidence="2" id="KW-1185">Reference proteome</keyword>